<dbReference type="InterPro" id="IPR005158">
    <property type="entry name" value="BTAD"/>
</dbReference>
<evidence type="ECO:0000313" key="3">
    <source>
        <dbReference type="Proteomes" id="UP001317822"/>
    </source>
</evidence>
<accession>A0ABM8DDS0</accession>
<dbReference type="EMBL" id="AP027041">
    <property type="protein sequence ID" value="BDU16743.1"/>
    <property type="molecule type" value="Genomic_DNA"/>
</dbReference>
<evidence type="ECO:0000259" key="1">
    <source>
        <dbReference type="SMART" id="SM01043"/>
    </source>
</evidence>
<dbReference type="PANTHER" id="PTHR35807">
    <property type="entry name" value="TRANSCRIPTIONAL REGULATOR REDD-RELATED"/>
    <property type="match status" value="1"/>
</dbReference>
<reference evidence="2 3" key="1">
    <citation type="journal article" date="2023" name="Int. J. Syst. Evol. Microbiol.">
        <title>Physiological and genomic analyses of cobalamin (vitamin B12)-auxotrophy of Lysobacter auxotrophicus sp. nov., a methionine-auxotrophic chitinolytic bacterium isolated from chitin-treated soil.</title>
        <authorList>
            <person name="Saito A."/>
            <person name="Dohra H."/>
            <person name="Hamada M."/>
            <person name="Moriuchi R."/>
            <person name="Kotsuchibashi Y."/>
            <person name="Mori K."/>
        </authorList>
    </citation>
    <scope>NUCLEOTIDE SEQUENCE [LARGE SCALE GENOMIC DNA]</scope>
    <source>
        <strain evidence="2 3">5-21a</strain>
    </source>
</reference>
<proteinExistence type="predicted"/>
<dbReference type="InterPro" id="IPR011990">
    <property type="entry name" value="TPR-like_helical_dom_sf"/>
</dbReference>
<dbReference type="SUPFAM" id="SSF48452">
    <property type="entry name" value="TPR-like"/>
    <property type="match status" value="1"/>
</dbReference>
<sequence>MTRKIAIVGRLGVYPMMRLSLPGRRLLAYLALQRQPVARALASAHLWPNAGEEAGRANLRRALWHVPRGWIRALGDELALDAQCDLEHAHRVAAQALAGEALTLDDIALLSGDLLPGWHEEWVLAHYDAFRILRVQALEAACRTLTALGQHDLATQAGAAALAAEPLRESAAEALIDAHLAQRNRYQAVQCFRLLAQRLDDELGVEPDPALARRVGELAHARTHAH</sequence>
<organism evidence="2 3">
    <name type="scientific">Lysobacter auxotrophicus</name>
    <dbReference type="NCBI Taxonomy" id="2992573"/>
    <lineage>
        <taxon>Bacteria</taxon>
        <taxon>Pseudomonadati</taxon>
        <taxon>Pseudomonadota</taxon>
        <taxon>Gammaproteobacteria</taxon>
        <taxon>Lysobacterales</taxon>
        <taxon>Lysobacteraceae</taxon>
        <taxon>Lysobacter</taxon>
    </lineage>
</organism>
<dbReference type="RefSeq" id="WP_281778729.1">
    <property type="nucleotide sequence ID" value="NZ_AP027041.1"/>
</dbReference>
<keyword evidence="3" id="KW-1185">Reference proteome</keyword>
<dbReference type="Proteomes" id="UP001317822">
    <property type="component" value="Chromosome"/>
</dbReference>
<protein>
    <submittedName>
        <fullName evidence="2">Transcriptional regulator</fullName>
    </submittedName>
</protein>
<dbReference type="Gene3D" id="1.25.40.10">
    <property type="entry name" value="Tetratricopeptide repeat domain"/>
    <property type="match status" value="1"/>
</dbReference>
<evidence type="ECO:0000313" key="2">
    <source>
        <dbReference type="EMBL" id="BDU16743.1"/>
    </source>
</evidence>
<dbReference type="SMART" id="SM01043">
    <property type="entry name" value="BTAD"/>
    <property type="match status" value="1"/>
</dbReference>
<dbReference type="Pfam" id="PF03704">
    <property type="entry name" value="BTAD"/>
    <property type="match status" value="1"/>
</dbReference>
<dbReference type="InterPro" id="IPR051677">
    <property type="entry name" value="AfsR-DnrI-RedD_regulator"/>
</dbReference>
<gene>
    <name evidence="2" type="ORF">LA521A_19440</name>
</gene>
<feature type="domain" description="Bacterial transcriptional activator" evidence="1">
    <location>
        <begin position="84"/>
        <end position="219"/>
    </location>
</feature>
<name>A0ABM8DDS0_9GAMM</name>